<sequence>MASVAAHPGGSPISPARRCPSKGTRIPLPPCNECLPRALSLVSACQGALKPSSEHVASKKRASGQRRGSPMPPARLFPSKGTRMPLPPRQRVPSPGTRPRLDSLRSPQALERACCLGKELDASSPCLYQSYEGFTRCSCVLVKSRLRTSRGSTCDDAPCSCNELSPHHPLHSKPQALQQALSVAIPWFLCCLPNGWNCPSNVTYLRPAPAHAVRADLKSDHHVPWLPHSCKRMRGVEHDPRRPLVLSDAEP</sequence>
<protein>
    <submittedName>
        <fullName evidence="2">Uncharacterized protein</fullName>
    </submittedName>
</protein>
<dbReference type="AlphaFoldDB" id="A5AMN1"/>
<feature type="region of interest" description="Disordered" evidence="1">
    <location>
        <begin position="1"/>
        <end position="22"/>
    </location>
</feature>
<organism evidence="2">
    <name type="scientific">Vitis vinifera</name>
    <name type="common">Grape</name>
    <dbReference type="NCBI Taxonomy" id="29760"/>
    <lineage>
        <taxon>Eukaryota</taxon>
        <taxon>Viridiplantae</taxon>
        <taxon>Streptophyta</taxon>
        <taxon>Embryophyta</taxon>
        <taxon>Tracheophyta</taxon>
        <taxon>Spermatophyta</taxon>
        <taxon>Magnoliopsida</taxon>
        <taxon>eudicotyledons</taxon>
        <taxon>Gunneridae</taxon>
        <taxon>Pentapetalae</taxon>
        <taxon>rosids</taxon>
        <taxon>Vitales</taxon>
        <taxon>Vitaceae</taxon>
        <taxon>Viteae</taxon>
        <taxon>Vitis</taxon>
    </lineage>
</organism>
<evidence type="ECO:0000313" key="2">
    <source>
        <dbReference type="EMBL" id="CAN64729.1"/>
    </source>
</evidence>
<dbReference type="EMBL" id="AM430270">
    <property type="protein sequence ID" value="CAN64729.1"/>
    <property type="molecule type" value="Genomic_DNA"/>
</dbReference>
<feature type="region of interest" description="Disordered" evidence="1">
    <location>
        <begin position="49"/>
        <end position="103"/>
    </location>
</feature>
<evidence type="ECO:0000256" key="1">
    <source>
        <dbReference type="SAM" id="MobiDB-lite"/>
    </source>
</evidence>
<name>A5AMN1_VITVI</name>
<gene>
    <name evidence="2" type="ORF">VITISV_003450</name>
</gene>
<proteinExistence type="predicted"/>
<reference evidence="2" key="1">
    <citation type="journal article" date="2007" name="PLoS ONE">
        <title>The first genome sequence of an elite grapevine cultivar (Pinot noir Vitis vinifera L.): coping with a highly heterozygous genome.</title>
        <authorList>
            <person name="Velasco R."/>
            <person name="Zharkikh A."/>
            <person name="Troggio M."/>
            <person name="Cartwright D.A."/>
            <person name="Cestaro A."/>
            <person name="Pruss D."/>
            <person name="Pindo M."/>
            <person name="FitzGerald L.M."/>
            <person name="Vezzulli S."/>
            <person name="Reid J."/>
            <person name="Malacarne G."/>
            <person name="Iliev D."/>
            <person name="Coppola G."/>
            <person name="Wardell B."/>
            <person name="Micheletti D."/>
            <person name="Macalma T."/>
            <person name="Facci M."/>
            <person name="Mitchell J.T."/>
            <person name="Perazzolli M."/>
            <person name="Eldredge G."/>
            <person name="Gatto P."/>
            <person name="Oyzerski R."/>
            <person name="Moretto M."/>
            <person name="Gutin N."/>
            <person name="Stefanini M."/>
            <person name="Chen Y."/>
            <person name="Segala C."/>
            <person name="Davenport C."/>
            <person name="Dematte L."/>
            <person name="Mraz A."/>
            <person name="Battilana J."/>
            <person name="Stormo K."/>
            <person name="Costa F."/>
            <person name="Tao Q."/>
            <person name="Si-Ammour A."/>
            <person name="Harkins T."/>
            <person name="Lackey A."/>
            <person name="Perbost C."/>
            <person name="Taillon B."/>
            <person name="Stella A."/>
            <person name="Solovyev V."/>
            <person name="Fawcett J.A."/>
            <person name="Sterck L."/>
            <person name="Vandepoele K."/>
            <person name="Grando S.M."/>
            <person name="Toppo S."/>
            <person name="Moser C."/>
            <person name="Lanchbury J."/>
            <person name="Bogden R."/>
            <person name="Skolnick M."/>
            <person name="Sgaramella V."/>
            <person name="Bhatnagar S.K."/>
            <person name="Fontana P."/>
            <person name="Gutin A."/>
            <person name="Van de Peer Y."/>
            <person name="Salamini F."/>
            <person name="Viola R."/>
        </authorList>
    </citation>
    <scope>NUCLEOTIDE SEQUENCE</scope>
</reference>
<accession>A5AMN1</accession>